<feature type="domain" description="CzcB-like barrel-sandwich hybrid" evidence="5">
    <location>
        <begin position="35"/>
        <end position="162"/>
    </location>
</feature>
<dbReference type="PANTHER" id="PTHR30469">
    <property type="entry name" value="MULTIDRUG RESISTANCE PROTEIN MDTA"/>
    <property type="match status" value="1"/>
</dbReference>
<dbReference type="Pfam" id="PF25973">
    <property type="entry name" value="BSH_CzcB"/>
    <property type="match status" value="1"/>
</dbReference>
<feature type="signal peptide" evidence="3">
    <location>
        <begin position="1"/>
        <end position="25"/>
    </location>
</feature>
<reference evidence="6 7" key="2">
    <citation type="submission" date="2023-12" db="EMBL/GenBank/DDBJ databases">
        <title>Description of an unclassified Opitutus bacterium of Verrucomicrobiota.</title>
        <authorList>
            <person name="Zhang D.-F."/>
        </authorList>
    </citation>
    <scope>NUCLEOTIDE SEQUENCE [LARGE SCALE GENOMIC DNA]</scope>
    <source>
        <strain evidence="6 7">WL0086</strain>
    </source>
</reference>
<keyword evidence="2" id="KW-0175">Coiled coil</keyword>
<dbReference type="Proteomes" id="UP000738431">
    <property type="component" value="Chromosome"/>
</dbReference>
<evidence type="ECO:0000313" key="7">
    <source>
        <dbReference type="Proteomes" id="UP000738431"/>
    </source>
</evidence>
<dbReference type="SUPFAM" id="SSF111369">
    <property type="entry name" value="HlyD-like secretion proteins"/>
    <property type="match status" value="1"/>
</dbReference>
<gene>
    <name evidence="6" type="ORF">K1X11_015325</name>
</gene>
<keyword evidence="7" id="KW-1185">Reference proteome</keyword>
<dbReference type="PANTHER" id="PTHR30469:SF15">
    <property type="entry name" value="HLYD FAMILY OF SECRETION PROTEINS"/>
    <property type="match status" value="1"/>
</dbReference>
<dbReference type="InterPro" id="IPR058647">
    <property type="entry name" value="BSH_CzcB-like"/>
</dbReference>
<organism evidence="6 7">
    <name type="scientific">Actomonas aquatica</name>
    <dbReference type="NCBI Taxonomy" id="2866162"/>
    <lineage>
        <taxon>Bacteria</taxon>
        <taxon>Pseudomonadati</taxon>
        <taxon>Verrucomicrobiota</taxon>
        <taxon>Opitutia</taxon>
        <taxon>Opitutales</taxon>
        <taxon>Opitutaceae</taxon>
        <taxon>Actomonas</taxon>
    </lineage>
</organism>
<evidence type="ECO:0000256" key="1">
    <source>
        <dbReference type="ARBA" id="ARBA00009477"/>
    </source>
</evidence>
<reference evidence="6 7" key="1">
    <citation type="submission" date="2021-08" db="EMBL/GenBank/DDBJ databases">
        <authorList>
            <person name="Zhang D."/>
            <person name="Zhang A."/>
            <person name="Wang L."/>
        </authorList>
    </citation>
    <scope>NUCLEOTIDE SEQUENCE [LARGE SCALE GENOMIC DNA]</scope>
    <source>
        <strain evidence="6 7">WL0086</strain>
    </source>
</reference>
<evidence type="ECO:0000256" key="3">
    <source>
        <dbReference type="SAM" id="SignalP"/>
    </source>
</evidence>
<feature type="chain" id="PRO_5046449115" evidence="3">
    <location>
        <begin position="26"/>
        <end position="242"/>
    </location>
</feature>
<proteinExistence type="inferred from homology"/>
<evidence type="ECO:0000259" key="4">
    <source>
        <dbReference type="Pfam" id="PF25954"/>
    </source>
</evidence>
<evidence type="ECO:0000259" key="5">
    <source>
        <dbReference type="Pfam" id="PF25973"/>
    </source>
</evidence>
<accession>A0ABZ1C3K5</accession>
<evidence type="ECO:0000256" key="2">
    <source>
        <dbReference type="SAM" id="Coils"/>
    </source>
</evidence>
<feature type="domain" description="CusB-like beta-barrel" evidence="4">
    <location>
        <begin position="166"/>
        <end position="238"/>
    </location>
</feature>
<dbReference type="Gene3D" id="2.40.30.170">
    <property type="match status" value="1"/>
</dbReference>
<sequence length="242" mass="26889">MTLPAFRRPLLAAAALLLTSLTAAAYEGIVLPYKEVVVSSPVQSTIVEVLHKEGDQVTAGATLAQLYNRIEELDMQRTAAALEKREFDFEGSKNLYAEQIISEDEAMKGRIEMELARLQAEQAKEIFRQRTITAPINGMVVEQMREIGEAVTAAEPMFRLVDIDRVYVQIYVQVDEAYTLKLGDTLEVRCRAADRDAVYQGEVEFIDPRVDAASGLVRVKIVVDNPGHQIKPGLRAEVIPAD</sequence>
<dbReference type="Pfam" id="PF25954">
    <property type="entry name" value="Beta-barrel_RND_2"/>
    <property type="match status" value="1"/>
</dbReference>
<keyword evidence="3" id="KW-0732">Signal</keyword>
<dbReference type="EMBL" id="CP139781">
    <property type="protein sequence ID" value="WRQ86185.1"/>
    <property type="molecule type" value="Genomic_DNA"/>
</dbReference>
<protein>
    <submittedName>
        <fullName evidence="6">Efflux RND transporter periplasmic adaptor subunit</fullName>
    </submittedName>
</protein>
<name>A0ABZ1C3K5_9BACT</name>
<comment type="similarity">
    <text evidence="1">Belongs to the membrane fusion protein (MFP) (TC 8.A.1) family.</text>
</comment>
<dbReference type="InterPro" id="IPR058792">
    <property type="entry name" value="Beta-barrel_RND_2"/>
</dbReference>
<feature type="coiled-coil region" evidence="2">
    <location>
        <begin position="63"/>
        <end position="121"/>
    </location>
</feature>
<evidence type="ECO:0000313" key="6">
    <source>
        <dbReference type="EMBL" id="WRQ86185.1"/>
    </source>
</evidence>
<dbReference type="RefSeq" id="WP_221031689.1">
    <property type="nucleotide sequence ID" value="NZ_CP139781.1"/>
</dbReference>
<dbReference type="InterPro" id="IPR006143">
    <property type="entry name" value="RND_pump_MFP"/>
</dbReference>
<dbReference type="NCBIfam" id="TIGR01730">
    <property type="entry name" value="RND_mfp"/>
    <property type="match status" value="1"/>
</dbReference>
<dbReference type="Gene3D" id="2.40.50.100">
    <property type="match status" value="1"/>
</dbReference>